<dbReference type="AlphaFoldDB" id="A0AAN8ZYA9"/>
<evidence type="ECO:0000313" key="2">
    <source>
        <dbReference type="Proteomes" id="UP001381693"/>
    </source>
</evidence>
<sequence>MGLLNALQRICTRTLKELTPKSPWQMAAKRVGARAVSTSMVHNNIMKCHVPDVTLPTGNVIHNVFANVNQWGSKTAV</sequence>
<protein>
    <submittedName>
        <fullName evidence="1">Uncharacterized protein</fullName>
    </submittedName>
</protein>
<dbReference type="Proteomes" id="UP001381693">
    <property type="component" value="Unassembled WGS sequence"/>
</dbReference>
<evidence type="ECO:0000313" key="1">
    <source>
        <dbReference type="EMBL" id="KAK7067854.1"/>
    </source>
</evidence>
<keyword evidence="2" id="KW-1185">Reference proteome</keyword>
<gene>
    <name evidence="1" type="ORF">SK128_024643</name>
</gene>
<proteinExistence type="predicted"/>
<feature type="non-terminal residue" evidence="1">
    <location>
        <position position="77"/>
    </location>
</feature>
<reference evidence="1 2" key="1">
    <citation type="submission" date="2023-11" db="EMBL/GenBank/DDBJ databases">
        <title>Halocaridina rubra genome assembly.</title>
        <authorList>
            <person name="Smith C."/>
        </authorList>
    </citation>
    <scope>NUCLEOTIDE SEQUENCE [LARGE SCALE GENOMIC DNA]</scope>
    <source>
        <strain evidence="1">EP-1</strain>
        <tissue evidence="1">Whole</tissue>
    </source>
</reference>
<name>A0AAN8ZYA9_HALRR</name>
<accession>A0AAN8ZYA9</accession>
<dbReference type="EMBL" id="JAXCGZ010017637">
    <property type="protein sequence ID" value="KAK7067854.1"/>
    <property type="molecule type" value="Genomic_DNA"/>
</dbReference>
<organism evidence="1 2">
    <name type="scientific">Halocaridina rubra</name>
    <name type="common">Hawaiian red shrimp</name>
    <dbReference type="NCBI Taxonomy" id="373956"/>
    <lineage>
        <taxon>Eukaryota</taxon>
        <taxon>Metazoa</taxon>
        <taxon>Ecdysozoa</taxon>
        <taxon>Arthropoda</taxon>
        <taxon>Crustacea</taxon>
        <taxon>Multicrustacea</taxon>
        <taxon>Malacostraca</taxon>
        <taxon>Eumalacostraca</taxon>
        <taxon>Eucarida</taxon>
        <taxon>Decapoda</taxon>
        <taxon>Pleocyemata</taxon>
        <taxon>Caridea</taxon>
        <taxon>Atyoidea</taxon>
        <taxon>Atyidae</taxon>
        <taxon>Halocaridina</taxon>
    </lineage>
</organism>
<comment type="caution">
    <text evidence="1">The sequence shown here is derived from an EMBL/GenBank/DDBJ whole genome shotgun (WGS) entry which is preliminary data.</text>
</comment>